<evidence type="ECO:0000259" key="1">
    <source>
        <dbReference type="Pfam" id="PF13508"/>
    </source>
</evidence>
<protein>
    <recommendedName>
        <fullName evidence="1">N-acetyltransferase domain-containing protein</fullName>
    </recommendedName>
</protein>
<dbReference type="Pfam" id="PF13508">
    <property type="entry name" value="Acetyltransf_7"/>
    <property type="match status" value="1"/>
</dbReference>
<accession>A0A8H7VHP2</accession>
<evidence type="ECO:0000313" key="3">
    <source>
        <dbReference type="Proteomes" id="UP000646827"/>
    </source>
</evidence>
<dbReference type="Gene3D" id="3.40.630.30">
    <property type="match status" value="1"/>
</dbReference>
<feature type="domain" description="N-acetyltransferase" evidence="1">
    <location>
        <begin position="227"/>
        <end position="303"/>
    </location>
</feature>
<reference evidence="2 3" key="1">
    <citation type="submission" date="2020-12" db="EMBL/GenBank/DDBJ databases">
        <title>Metabolic potential, ecology and presence of endohyphal bacteria is reflected in genomic diversity of Mucoromycotina.</title>
        <authorList>
            <person name="Muszewska A."/>
            <person name="Okrasinska A."/>
            <person name="Steczkiewicz K."/>
            <person name="Drgas O."/>
            <person name="Orlowska M."/>
            <person name="Perlinska-Lenart U."/>
            <person name="Aleksandrzak-Piekarczyk T."/>
            <person name="Szatraj K."/>
            <person name="Zielenkiewicz U."/>
            <person name="Pilsyk S."/>
            <person name="Malc E."/>
            <person name="Mieczkowski P."/>
            <person name="Kruszewska J.S."/>
            <person name="Biernat P."/>
            <person name="Pawlowska J."/>
        </authorList>
    </citation>
    <scope>NUCLEOTIDE SEQUENCE [LARGE SCALE GENOMIC DNA]</scope>
    <source>
        <strain evidence="2 3">CBS 142.35</strain>
    </source>
</reference>
<dbReference type="EMBL" id="JAEPRB010000187">
    <property type="protein sequence ID" value="KAG2219277.1"/>
    <property type="molecule type" value="Genomic_DNA"/>
</dbReference>
<dbReference type="InterPro" id="IPR000182">
    <property type="entry name" value="GNAT_dom"/>
</dbReference>
<dbReference type="OrthoDB" id="61870at2759"/>
<dbReference type="SUPFAM" id="SSF55729">
    <property type="entry name" value="Acyl-CoA N-acyltransferases (Nat)"/>
    <property type="match status" value="1"/>
</dbReference>
<sequence length="319" mass="36542">MVLSVRRYQDAKIFLSETQQQLEENELDHGFLIWAATKLAEKDTLDNSYCGTVWKTEKNNNEEKEVLIFAMAAFNDDMAFPSLLLSKDEKIQRDAVQLLVQDIINAPTIVKIIQGYNAASLGLVKESWESISPSTLLTTSNDPFWSYVSPPIERLETSKAIAFGRKEGFFLRNGTLIELPLVIDWMIGFISHYEELIRPDKQSESFLDGIHFQCAEELVKGNVYFWCDCTGIPTGMIWRRRPMRYGSSIGYVYTPPEYRGRGYGSAMVAAFSLQELKTYKYLNLLVVHYQNPNNNMYARLGYTVAGTSIQYHISTREKK</sequence>
<organism evidence="2 3">
    <name type="scientific">Circinella minor</name>
    <dbReference type="NCBI Taxonomy" id="1195481"/>
    <lineage>
        <taxon>Eukaryota</taxon>
        <taxon>Fungi</taxon>
        <taxon>Fungi incertae sedis</taxon>
        <taxon>Mucoromycota</taxon>
        <taxon>Mucoromycotina</taxon>
        <taxon>Mucoromycetes</taxon>
        <taxon>Mucorales</taxon>
        <taxon>Lichtheimiaceae</taxon>
        <taxon>Circinella</taxon>
    </lineage>
</organism>
<dbReference type="AlphaFoldDB" id="A0A8H7VHP2"/>
<keyword evidence="3" id="KW-1185">Reference proteome</keyword>
<name>A0A8H7VHP2_9FUNG</name>
<dbReference type="CDD" id="cd04301">
    <property type="entry name" value="NAT_SF"/>
    <property type="match status" value="1"/>
</dbReference>
<dbReference type="GO" id="GO:0016747">
    <property type="term" value="F:acyltransferase activity, transferring groups other than amino-acyl groups"/>
    <property type="evidence" value="ECO:0007669"/>
    <property type="project" value="InterPro"/>
</dbReference>
<comment type="caution">
    <text evidence="2">The sequence shown here is derived from an EMBL/GenBank/DDBJ whole genome shotgun (WGS) entry which is preliminary data.</text>
</comment>
<evidence type="ECO:0000313" key="2">
    <source>
        <dbReference type="EMBL" id="KAG2219277.1"/>
    </source>
</evidence>
<dbReference type="InterPro" id="IPR016181">
    <property type="entry name" value="Acyl_CoA_acyltransferase"/>
</dbReference>
<dbReference type="Proteomes" id="UP000646827">
    <property type="component" value="Unassembled WGS sequence"/>
</dbReference>
<proteinExistence type="predicted"/>
<gene>
    <name evidence="2" type="ORF">INT45_000053</name>
</gene>